<reference evidence="2" key="2">
    <citation type="submission" date="2017-12" db="EMBL/GenBank/DDBJ databases">
        <title>Genome sequence of the Bar-tailed Godwit (Limosa lapponica baueri).</title>
        <authorList>
            <person name="Lima N.C.B."/>
            <person name="Parody-Merino A.M."/>
            <person name="Battley P.F."/>
            <person name="Fidler A.E."/>
            <person name="Prosdocimi F."/>
        </authorList>
    </citation>
    <scope>NUCLEOTIDE SEQUENCE [LARGE SCALE GENOMIC DNA]</scope>
</reference>
<protein>
    <submittedName>
        <fullName evidence="1">Uncharacterized protein</fullName>
    </submittedName>
</protein>
<reference evidence="2" key="1">
    <citation type="submission" date="2017-11" db="EMBL/GenBank/DDBJ databases">
        <authorList>
            <person name="Lima N.C."/>
            <person name="Parody-Merino A.M."/>
            <person name="Battley P.F."/>
            <person name="Fidler A.E."/>
            <person name="Prosdocimi F."/>
        </authorList>
    </citation>
    <scope>NUCLEOTIDE SEQUENCE [LARGE SCALE GENOMIC DNA]</scope>
</reference>
<organism evidence="1 2">
    <name type="scientific">Limosa lapponica baueri</name>
    <dbReference type="NCBI Taxonomy" id="1758121"/>
    <lineage>
        <taxon>Eukaryota</taxon>
        <taxon>Metazoa</taxon>
        <taxon>Chordata</taxon>
        <taxon>Craniata</taxon>
        <taxon>Vertebrata</taxon>
        <taxon>Euteleostomi</taxon>
        <taxon>Archelosauria</taxon>
        <taxon>Archosauria</taxon>
        <taxon>Dinosauria</taxon>
        <taxon>Saurischia</taxon>
        <taxon>Theropoda</taxon>
        <taxon>Coelurosauria</taxon>
        <taxon>Aves</taxon>
        <taxon>Neognathae</taxon>
        <taxon>Neoaves</taxon>
        <taxon>Charadriiformes</taxon>
        <taxon>Scolopacidae</taxon>
        <taxon>Limosa</taxon>
    </lineage>
</organism>
<accession>A0A2I0UL59</accession>
<evidence type="ECO:0000313" key="2">
    <source>
        <dbReference type="Proteomes" id="UP000233556"/>
    </source>
</evidence>
<gene>
    <name evidence="1" type="ORF">llap_2944</name>
</gene>
<name>A0A2I0UL59_LIMLA</name>
<dbReference type="EMBL" id="KZ505699">
    <property type="protein sequence ID" value="PKU46748.1"/>
    <property type="molecule type" value="Genomic_DNA"/>
</dbReference>
<keyword evidence="2" id="KW-1185">Reference proteome</keyword>
<sequence length="137" mass="15651">MEKNEFAHRSKHKMVKPNKEHTLKKFLGVYSEANAPGLFKTFSLISIGNSDVCWQIPLKAILPSLTVGSYGVPTVPLEFDPKLTNCCTKGHQLSDQHVSYRRFSFWKEKNKIKFKNMICHKAFEETASLMCKSELKG</sequence>
<proteinExistence type="predicted"/>
<evidence type="ECO:0000313" key="1">
    <source>
        <dbReference type="EMBL" id="PKU46748.1"/>
    </source>
</evidence>
<dbReference type="AlphaFoldDB" id="A0A2I0UL59"/>
<dbReference type="Proteomes" id="UP000233556">
    <property type="component" value="Unassembled WGS sequence"/>
</dbReference>